<name>A0A1M7TZ77_9FIRM</name>
<feature type="domain" description="AAA+ ATPase" evidence="4">
    <location>
        <begin position="520"/>
        <end position="652"/>
    </location>
</feature>
<dbReference type="GO" id="GO:0016887">
    <property type="term" value="F:ATP hydrolysis activity"/>
    <property type="evidence" value="ECO:0007669"/>
    <property type="project" value="InterPro"/>
</dbReference>
<dbReference type="SUPFAM" id="SSF52540">
    <property type="entry name" value="P-loop containing nucleoside triphosphate hydrolases"/>
    <property type="match status" value="1"/>
</dbReference>
<dbReference type="Pfam" id="PF22977">
    <property type="entry name" value="WHD"/>
    <property type="match status" value="1"/>
</dbReference>
<dbReference type="AlphaFoldDB" id="A0A1M7TZ77"/>
<evidence type="ECO:0000259" key="4">
    <source>
        <dbReference type="SMART" id="SM00382"/>
    </source>
</evidence>
<dbReference type="InterPro" id="IPR003593">
    <property type="entry name" value="AAA+_ATPase"/>
</dbReference>
<evidence type="ECO:0000256" key="3">
    <source>
        <dbReference type="ARBA" id="ARBA00022840"/>
    </source>
</evidence>
<comment type="similarity">
    <text evidence="1">Belongs to the AAA ATPase family.</text>
</comment>
<dbReference type="EMBL" id="FRDN01000008">
    <property type="protein sequence ID" value="SHN75960.1"/>
    <property type="molecule type" value="Genomic_DNA"/>
</dbReference>
<dbReference type="Proteomes" id="UP000184010">
    <property type="component" value="Unassembled WGS sequence"/>
</dbReference>
<dbReference type="Gene3D" id="3.40.50.300">
    <property type="entry name" value="P-loop containing nucleotide triphosphate hydrolases"/>
    <property type="match status" value="1"/>
</dbReference>
<dbReference type="RefSeq" id="WP_072773140.1">
    <property type="nucleotide sequence ID" value="NZ_FRDN01000008.1"/>
</dbReference>
<evidence type="ECO:0000256" key="1">
    <source>
        <dbReference type="ARBA" id="ARBA00006914"/>
    </source>
</evidence>
<dbReference type="CDD" id="cd19481">
    <property type="entry name" value="RecA-like_protease"/>
    <property type="match status" value="1"/>
</dbReference>
<gene>
    <name evidence="5" type="ORF">SAMN02745215_02776</name>
</gene>
<keyword evidence="3" id="KW-0067">ATP-binding</keyword>
<dbReference type="InterPro" id="IPR027417">
    <property type="entry name" value="P-loop_NTPase"/>
</dbReference>
<keyword evidence="2" id="KW-0547">Nucleotide-binding</keyword>
<organism evidence="5 6">
    <name type="scientific">Desulfitobacterium chlororespirans DSM 11544</name>
    <dbReference type="NCBI Taxonomy" id="1121395"/>
    <lineage>
        <taxon>Bacteria</taxon>
        <taxon>Bacillati</taxon>
        <taxon>Bacillota</taxon>
        <taxon>Clostridia</taxon>
        <taxon>Eubacteriales</taxon>
        <taxon>Desulfitobacteriaceae</taxon>
        <taxon>Desulfitobacterium</taxon>
    </lineage>
</organism>
<protein>
    <submittedName>
        <fullName evidence="5">AAA+-type ATPase, SpoVK/Ycf46/Vps4 family</fullName>
    </submittedName>
</protein>
<evidence type="ECO:0000256" key="2">
    <source>
        <dbReference type="ARBA" id="ARBA00022741"/>
    </source>
</evidence>
<dbReference type="PANTHER" id="PTHR23073">
    <property type="entry name" value="26S PROTEASOME REGULATORY SUBUNIT"/>
    <property type="match status" value="1"/>
</dbReference>
<dbReference type="InterPro" id="IPR054472">
    <property type="entry name" value="WHD"/>
</dbReference>
<dbReference type="STRING" id="1121395.SAMN02745215_02776"/>
<keyword evidence="6" id="KW-1185">Reference proteome</keyword>
<reference evidence="6" key="1">
    <citation type="submission" date="2016-12" db="EMBL/GenBank/DDBJ databases">
        <authorList>
            <person name="Varghese N."/>
            <person name="Submissions S."/>
        </authorList>
    </citation>
    <scope>NUCLEOTIDE SEQUENCE [LARGE SCALE GENOMIC DNA]</scope>
    <source>
        <strain evidence="6">DSM 11544</strain>
    </source>
</reference>
<dbReference type="InterPro" id="IPR003959">
    <property type="entry name" value="ATPase_AAA_core"/>
</dbReference>
<dbReference type="InterPro" id="IPR050221">
    <property type="entry name" value="26S_Proteasome_ATPase"/>
</dbReference>
<dbReference type="GO" id="GO:0005524">
    <property type="term" value="F:ATP binding"/>
    <property type="evidence" value="ECO:0007669"/>
    <property type="project" value="UniProtKB-KW"/>
</dbReference>
<dbReference type="SMART" id="SM00382">
    <property type="entry name" value="AAA"/>
    <property type="match status" value="1"/>
</dbReference>
<evidence type="ECO:0000313" key="6">
    <source>
        <dbReference type="Proteomes" id="UP000184010"/>
    </source>
</evidence>
<sequence length="742" mass="84521">MENEGWTMDLEKMTEPYPDQWEMMLDFMSFLDMRLYYLYKYHVWVGPENHLQNMMGLAVSQAEFEHNLAKAVDGVIGVNLQQEEIADIQVINGYFAARMRQTELQHGELPILKLIRKFSLDEFAGSCLLLAFAVQLDRKYEKIFSYLQDDITKKSPTAETAIQLFALPGTHKIDYVHYFTTKSVLMKYLLEPAEGSTLFELKLSLRERLVDYLAGHGAGFAKGYWELFDWKTRLDESEIEDSTARTIEKLLSSSGKRGGERREEQGAPRELAMVFVTGAKGSGRKFQIKQAVSRSKGRCLFINLEALREGTGSWPGKLQEIVCEGVLQEAGFCFTGFDALVEDHQQRELYDFLTALTDHGEYLPGILFITAEKIWKDPSLPHHLVKIDLPIEPVTETMRLQFWQSFTRDLPLEDIDLEELASKFRFTPGQIRSAVSQAASFCELNGYPALNAAILHKCCYDQVVVRLETLAGKVKPAYGWEDLVLPEDQVELLQEACTHVKFRHTVYQQWGFDRKVSYGKGLAMLFSGPPGTGKTMAAQVIANQLHMEMYKIQLSQVVSKYIGETEKNLRQVFEEAKNANCILFFDETDALFGKRSEVKDSHDRHANIETAYLLQQIEEYDGVIIMATNLLQNIDNAFMRRINFVINFPFPDVLTRKLLWSRMLGGGAPLGEDVDLDFMARQFKVAGGNIKNIAVHAAFQAASGKSPITMKHLLKSAVNELRKNNMLIVKEELKEYADLIFD</sequence>
<accession>A0A1M7TZ77</accession>
<dbReference type="Pfam" id="PF00004">
    <property type="entry name" value="AAA"/>
    <property type="match status" value="1"/>
</dbReference>
<evidence type="ECO:0000313" key="5">
    <source>
        <dbReference type="EMBL" id="SHN75960.1"/>
    </source>
</evidence>
<proteinExistence type="inferred from homology"/>